<gene>
    <name evidence="1" type="ORF">G210_1972</name>
</gene>
<sequence length="128" mass="14321">MLQQRQISKVLQQGLKPIPKTTGSIKSISLLSSQGIPLITVSSTSKEDYKVYSILAYNSLSENPDNNDDNDDDWTVVQFENDLKCMISKVLDLHLVVYYDDTLQDEIVKLKSDGLISVLHDGLLGYNS</sequence>
<keyword evidence="2" id="KW-1185">Reference proteome</keyword>
<proteinExistence type="predicted"/>
<dbReference type="InterPro" id="IPR020233">
    <property type="entry name" value="Slm4"/>
</dbReference>
<dbReference type="GO" id="GO:0071986">
    <property type="term" value="C:Ragulator complex"/>
    <property type="evidence" value="ECO:0007669"/>
    <property type="project" value="InterPro"/>
</dbReference>
<accession>M3HJS9</accession>
<evidence type="ECO:0000313" key="2">
    <source>
        <dbReference type="Proteomes" id="UP000011777"/>
    </source>
</evidence>
<evidence type="ECO:0000313" key="1">
    <source>
        <dbReference type="EMBL" id="EMG47622.1"/>
    </source>
</evidence>
<dbReference type="OMA" id="CMIERCL"/>
<feature type="non-terminal residue" evidence="1">
    <location>
        <position position="1"/>
    </location>
</feature>
<dbReference type="eggNOG" id="ENOG502RQ8G">
    <property type="taxonomic scope" value="Eukaryota"/>
</dbReference>
<name>M3HJS9_CANMX</name>
<dbReference type="EMBL" id="AOGT01001466">
    <property type="protein sequence ID" value="EMG47622.1"/>
    <property type="molecule type" value="Genomic_DNA"/>
</dbReference>
<comment type="caution">
    <text evidence="1">The sequence shown here is derived from an EMBL/GenBank/DDBJ whole genome shotgun (WGS) entry which is preliminary data.</text>
</comment>
<protein>
    <submittedName>
        <fullName evidence="1">Uncharacterized protein</fullName>
    </submittedName>
</protein>
<dbReference type="HOGENOM" id="CLU_132733_0_0_1"/>
<dbReference type="OrthoDB" id="4074735at2759"/>
<dbReference type="Proteomes" id="UP000011777">
    <property type="component" value="Unassembled WGS sequence"/>
</dbReference>
<dbReference type="GO" id="GO:0007165">
    <property type="term" value="P:signal transduction"/>
    <property type="evidence" value="ECO:0007669"/>
    <property type="project" value="InterPro"/>
</dbReference>
<organism evidence="1 2">
    <name type="scientific">Candida maltosa (strain Xu316)</name>
    <name type="common">Yeast</name>
    <dbReference type="NCBI Taxonomy" id="1245528"/>
    <lineage>
        <taxon>Eukaryota</taxon>
        <taxon>Fungi</taxon>
        <taxon>Dikarya</taxon>
        <taxon>Ascomycota</taxon>
        <taxon>Saccharomycotina</taxon>
        <taxon>Pichiomycetes</taxon>
        <taxon>Debaryomycetaceae</taxon>
        <taxon>Candida/Lodderomyces clade</taxon>
        <taxon>Candida</taxon>
    </lineage>
</organism>
<dbReference type="Gene3D" id="3.30.450.30">
    <property type="entry name" value="Dynein light chain 2a, cytoplasmic"/>
    <property type="match status" value="1"/>
</dbReference>
<reference evidence="1 2" key="1">
    <citation type="submission" date="2013-02" db="EMBL/GenBank/DDBJ databases">
        <title>Genome sequence of Candida maltosa Xu316, a potential industrial strain for xylitol and ethanol production.</title>
        <authorList>
            <person name="Yu J."/>
            <person name="Wang Q."/>
            <person name="Geng X."/>
            <person name="Bao W."/>
            <person name="He P."/>
            <person name="Cai J."/>
        </authorList>
    </citation>
    <scope>NUCLEOTIDE SEQUENCE [LARGE SCALE GENOMIC DNA]</scope>
    <source>
        <strain evidence="2">Xu316</strain>
    </source>
</reference>
<dbReference type="Pfam" id="PF16818">
    <property type="entry name" value="SLM4"/>
    <property type="match status" value="1"/>
</dbReference>
<dbReference type="AlphaFoldDB" id="M3HJS9"/>